<keyword evidence="1" id="KW-0812">Transmembrane</keyword>
<keyword evidence="1" id="KW-1133">Transmembrane helix</keyword>
<feature type="transmembrane region" description="Helical" evidence="1">
    <location>
        <begin position="53"/>
        <end position="74"/>
    </location>
</feature>
<organism evidence="2 3">
    <name type="scientific">Dokdonia ponticola</name>
    <dbReference type="NCBI Taxonomy" id="2041041"/>
    <lineage>
        <taxon>Bacteria</taxon>
        <taxon>Pseudomonadati</taxon>
        <taxon>Bacteroidota</taxon>
        <taxon>Flavobacteriia</taxon>
        <taxon>Flavobacteriales</taxon>
        <taxon>Flavobacteriaceae</taxon>
        <taxon>Dokdonia</taxon>
    </lineage>
</organism>
<accession>A0ABV9HWB9</accession>
<feature type="transmembrane region" description="Helical" evidence="1">
    <location>
        <begin position="95"/>
        <end position="112"/>
    </location>
</feature>
<feature type="transmembrane region" description="Helical" evidence="1">
    <location>
        <begin position="118"/>
        <end position="135"/>
    </location>
</feature>
<keyword evidence="1" id="KW-0472">Membrane</keyword>
<evidence type="ECO:0000256" key="1">
    <source>
        <dbReference type="SAM" id="Phobius"/>
    </source>
</evidence>
<dbReference type="RefSeq" id="WP_379978404.1">
    <property type="nucleotide sequence ID" value="NZ_JBHSFV010000005.1"/>
</dbReference>
<gene>
    <name evidence="2" type="ORF">ACFO3O_09690</name>
</gene>
<comment type="caution">
    <text evidence="2">The sequence shown here is derived from an EMBL/GenBank/DDBJ whole genome shotgun (WGS) entry which is preliminary data.</text>
</comment>
<reference evidence="3" key="1">
    <citation type="journal article" date="2019" name="Int. J. Syst. Evol. Microbiol.">
        <title>The Global Catalogue of Microorganisms (GCM) 10K type strain sequencing project: providing services to taxonomists for standard genome sequencing and annotation.</title>
        <authorList>
            <consortium name="The Broad Institute Genomics Platform"/>
            <consortium name="The Broad Institute Genome Sequencing Center for Infectious Disease"/>
            <person name="Wu L."/>
            <person name="Ma J."/>
        </authorList>
    </citation>
    <scope>NUCLEOTIDE SEQUENCE [LARGE SCALE GENOMIC DNA]</scope>
    <source>
        <strain evidence="3">YJ-61-S</strain>
    </source>
</reference>
<dbReference type="Proteomes" id="UP001596043">
    <property type="component" value="Unassembled WGS sequence"/>
</dbReference>
<evidence type="ECO:0008006" key="4">
    <source>
        <dbReference type="Google" id="ProtNLM"/>
    </source>
</evidence>
<protein>
    <recommendedName>
        <fullName evidence="4">MFS transporter</fullName>
    </recommendedName>
</protein>
<evidence type="ECO:0000313" key="3">
    <source>
        <dbReference type="Proteomes" id="UP001596043"/>
    </source>
</evidence>
<evidence type="ECO:0000313" key="2">
    <source>
        <dbReference type="EMBL" id="MFC4634178.1"/>
    </source>
</evidence>
<name>A0ABV9HWB9_9FLAO</name>
<proteinExistence type="predicted"/>
<dbReference type="EMBL" id="JBHSFV010000005">
    <property type="protein sequence ID" value="MFC4634178.1"/>
    <property type="molecule type" value="Genomic_DNA"/>
</dbReference>
<sequence>MTEQRVATNFKSFLRTLTVIHFAMIGGLIMMTVVFMTSNKLGSLSFTQEPFEFLIPALLIGGIFIGKFIAKVILTKEIQNKVLRQKLGIYQTAHIVRVAPIEGIGFFAAITYSTTNNLFFLLIAGIAILIMFTLIPTKEKIENAIPISAEDQVYLRNPEKNFE</sequence>
<feature type="transmembrane region" description="Helical" evidence="1">
    <location>
        <begin position="12"/>
        <end position="33"/>
    </location>
</feature>
<keyword evidence="3" id="KW-1185">Reference proteome</keyword>